<dbReference type="InterPro" id="IPR051650">
    <property type="entry name" value="SL_signaling_regulator"/>
</dbReference>
<feature type="compositionally biased region" description="Low complexity" evidence="1">
    <location>
        <begin position="15"/>
        <end position="27"/>
    </location>
</feature>
<dbReference type="InterPro" id="IPR027417">
    <property type="entry name" value="P-loop_NTPase"/>
</dbReference>
<sequence>MFMLGRNDPKPDLLSNPNSSRNSASSSEVMEDMVGHHMFRDLNAENLKILCDALEKKASWQKDIISEIATTILQCRSGMSKRKGNQKDRENKEETWLFFLGVDNDGKEKIARELAKLVFGF</sequence>
<accession>A0A2N9FKJ0</accession>
<dbReference type="AlphaFoldDB" id="A0A2N9FKJ0"/>
<reference evidence="2" key="1">
    <citation type="submission" date="2018-02" db="EMBL/GenBank/DDBJ databases">
        <authorList>
            <person name="Cohen D.B."/>
            <person name="Kent A.D."/>
        </authorList>
    </citation>
    <scope>NUCLEOTIDE SEQUENCE</scope>
</reference>
<evidence type="ECO:0000256" key="1">
    <source>
        <dbReference type="SAM" id="MobiDB-lite"/>
    </source>
</evidence>
<evidence type="ECO:0000313" key="2">
    <source>
        <dbReference type="EMBL" id="SPC91297.1"/>
    </source>
</evidence>
<feature type="region of interest" description="Disordered" evidence="1">
    <location>
        <begin position="1"/>
        <end position="30"/>
    </location>
</feature>
<dbReference type="PANTHER" id="PTHR43572:SF7">
    <property type="entry name" value="CLP R DOMAIN-CONTAINING PROTEIN"/>
    <property type="match status" value="1"/>
</dbReference>
<dbReference type="PANTHER" id="PTHR43572">
    <property type="entry name" value="CHAPERONE PROTEIN CLPD, CHLOROPLASTIC"/>
    <property type="match status" value="1"/>
</dbReference>
<protein>
    <submittedName>
        <fullName evidence="2">Uncharacterized protein</fullName>
    </submittedName>
</protein>
<organism evidence="2">
    <name type="scientific">Fagus sylvatica</name>
    <name type="common">Beechnut</name>
    <dbReference type="NCBI Taxonomy" id="28930"/>
    <lineage>
        <taxon>Eukaryota</taxon>
        <taxon>Viridiplantae</taxon>
        <taxon>Streptophyta</taxon>
        <taxon>Embryophyta</taxon>
        <taxon>Tracheophyta</taxon>
        <taxon>Spermatophyta</taxon>
        <taxon>Magnoliopsida</taxon>
        <taxon>eudicotyledons</taxon>
        <taxon>Gunneridae</taxon>
        <taxon>Pentapetalae</taxon>
        <taxon>rosids</taxon>
        <taxon>fabids</taxon>
        <taxon>Fagales</taxon>
        <taxon>Fagaceae</taxon>
        <taxon>Fagus</taxon>
    </lineage>
</organism>
<gene>
    <name evidence="2" type="ORF">FSB_LOCUS19179</name>
</gene>
<name>A0A2N9FKJ0_FAGSY</name>
<dbReference type="Gene3D" id="3.40.50.300">
    <property type="entry name" value="P-loop containing nucleotide triphosphate hydrolases"/>
    <property type="match status" value="1"/>
</dbReference>
<proteinExistence type="predicted"/>
<dbReference type="EMBL" id="OIVN01001216">
    <property type="protein sequence ID" value="SPC91297.1"/>
    <property type="molecule type" value="Genomic_DNA"/>
</dbReference>